<feature type="region of interest" description="Disordered" evidence="1">
    <location>
        <begin position="35"/>
        <end position="105"/>
    </location>
</feature>
<reference evidence="2" key="1">
    <citation type="submission" date="2019-12" db="EMBL/GenBank/DDBJ databases">
        <title>Genome sequencing and annotation of Brassica cretica.</title>
        <authorList>
            <person name="Studholme D.J."/>
            <person name="Sarris P.F."/>
        </authorList>
    </citation>
    <scope>NUCLEOTIDE SEQUENCE</scope>
    <source>
        <strain evidence="2">PFS-102/07</strain>
        <tissue evidence="2">Leaf</tissue>
    </source>
</reference>
<gene>
    <name evidence="2" type="ORF">F2Q70_00043653</name>
</gene>
<protein>
    <submittedName>
        <fullName evidence="2">Uncharacterized protein</fullName>
    </submittedName>
</protein>
<dbReference type="AlphaFoldDB" id="A0A8S9KMX7"/>
<dbReference type="EMBL" id="QGKY02000164">
    <property type="protein sequence ID" value="KAF2595392.1"/>
    <property type="molecule type" value="Genomic_DNA"/>
</dbReference>
<evidence type="ECO:0000313" key="2">
    <source>
        <dbReference type="EMBL" id="KAF2595392.1"/>
    </source>
</evidence>
<sequence>MSEEVRTCRIRRGANLPCPKGCEGIMSERVPTYRNRRGANVLSPKGVPDPRRPQFPVHITASLSSQSTRSQTQEEDAFDVLSAHQQSDAKPSDPDQTRLASAGDRSCSSHLVFVRGSLGGPGSTICKTKVILNSENMNRT</sequence>
<evidence type="ECO:0000256" key="1">
    <source>
        <dbReference type="SAM" id="MobiDB-lite"/>
    </source>
</evidence>
<proteinExistence type="predicted"/>
<organism evidence="2">
    <name type="scientific">Brassica cretica</name>
    <name type="common">Mustard</name>
    <dbReference type="NCBI Taxonomy" id="69181"/>
    <lineage>
        <taxon>Eukaryota</taxon>
        <taxon>Viridiplantae</taxon>
        <taxon>Streptophyta</taxon>
        <taxon>Embryophyta</taxon>
        <taxon>Tracheophyta</taxon>
        <taxon>Spermatophyta</taxon>
        <taxon>Magnoliopsida</taxon>
        <taxon>eudicotyledons</taxon>
        <taxon>Gunneridae</taxon>
        <taxon>Pentapetalae</taxon>
        <taxon>rosids</taxon>
        <taxon>malvids</taxon>
        <taxon>Brassicales</taxon>
        <taxon>Brassicaceae</taxon>
        <taxon>Brassiceae</taxon>
        <taxon>Brassica</taxon>
    </lineage>
</organism>
<feature type="compositionally biased region" description="Low complexity" evidence="1">
    <location>
        <begin position="60"/>
        <end position="71"/>
    </location>
</feature>
<accession>A0A8S9KMX7</accession>
<comment type="caution">
    <text evidence="2">The sequence shown here is derived from an EMBL/GenBank/DDBJ whole genome shotgun (WGS) entry which is preliminary data.</text>
</comment>
<name>A0A8S9KMX7_BRACR</name>